<dbReference type="PANTHER" id="PTHR24068">
    <property type="entry name" value="UBIQUITIN-CONJUGATING ENZYME E2"/>
    <property type="match status" value="1"/>
</dbReference>
<keyword evidence="2" id="KW-0808">Transferase</keyword>
<dbReference type="PROSITE" id="PS50127">
    <property type="entry name" value="UBC_2"/>
    <property type="match status" value="1"/>
</dbReference>
<dbReference type="Gene3D" id="3.10.110.10">
    <property type="entry name" value="Ubiquitin Conjugating Enzyme"/>
    <property type="match status" value="1"/>
</dbReference>
<evidence type="ECO:0000259" key="11">
    <source>
        <dbReference type="PROSITE" id="PS50127"/>
    </source>
</evidence>
<dbReference type="GO" id="GO:0061631">
    <property type="term" value="F:ubiquitin conjugating enzyme activity"/>
    <property type="evidence" value="ECO:0007669"/>
    <property type="project" value="UniProtKB-EC"/>
</dbReference>
<organism evidence="12 13">
    <name type="scientific">Hortaea werneckii</name>
    <name type="common">Black yeast</name>
    <name type="synonym">Cladosporium werneckii</name>
    <dbReference type="NCBI Taxonomy" id="91943"/>
    <lineage>
        <taxon>Eukaryota</taxon>
        <taxon>Fungi</taxon>
        <taxon>Dikarya</taxon>
        <taxon>Ascomycota</taxon>
        <taxon>Pezizomycotina</taxon>
        <taxon>Dothideomycetes</taxon>
        <taxon>Dothideomycetidae</taxon>
        <taxon>Mycosphaerellales</taxon>
        <taxon>Teratosphaeriaceae</taxon>
        <taxon>Hortaea</taxon>
    </lineage>
</organism>
<feature type="region of interest" description="Disordered" evidence="10">
    <location>
        <begin position="228"/>
        <end position="274"/>
    </location>
</feature>
<evidence type="ECO:0000256" key="6">
    <source>
        <dbReference type="ARBA" id="ARBA00072431"/>
    </source>
</evidence>
<feature type="active site" description="Glycyl thioester intermediate" evidence="8">
    <location>
        <position position="167"/>
    </location>
</feature>
<accession>A0A3M6ZJX4</accession>
<comment type="caution">
    <text evidence="12">The sequence shown here is derived from an EMBL/GenBank/DDBJ whole genome shotgun (WGS) entry which is preliminary data.</text>
</comment>
<dbReference type="Proteomes" id="UP000276864">
    <property type="component" value="Unassembled WGS sequence"/>
</dbReference>
<evidence type="ECO:0000256" key="7">
    <source>
        <dbReference type="ARBA" id="ARBA00077197"/>
    </source>
</evidence>
<feature type="region of interest" description="Disordered" evidence="10">
    <location>
        <begin position="1"/>
        <end position="22"/>
    </location>
</feature>
<dbReference type="EMBL" id="QWIM01002304">
    <property type="protein sequence ID" value="RMY15564.1"/>
    <property type="molecule type" value="Genomic_DNA"/>
</dbReference>
<dbReference type="AlphaFoldDB" id="A0A3M6ZJX4"/>
<keyword evidence="3 9" id="KW-0547">Nucleotide-binding</keyword>
<dbReference type="PROSITE" id="PS00183">
    <property type="entry name" value="UBC_1"/>
    <property type="match status" value="1"/>
</dbReference>
<evidence type="ECO:0000256" key="1">
    <source>
        <dbReference type="ARBA" id="ARBA00012486"/>
    </source>
</evidence>
<dbReference type="SUPFAM" id="SSF54495">
    <property type="entry name" value="UBC-like"/>
    <property type="match status" value="1"/>
</dbReference>
<dbReference type="InterPro" id="IPR000608">
    <property type="entry name" value="UBC"/>
</dbReference>
<evidence type="ECO:0000256" key="5">
    <source>
        <dbReference type="ARBA" id="ARBA00022840"/>
    </source>
</evidence>
<dbReference type="GO" id="GO:0005524">
    <property type="term" value="F:ATP binding"/>
    <property type="evidence" value="ECO:0007669"/>
    <property type="project" value="UniProtKB-UniRule"/>
</dbReference>
<dbReference type="VEuPathDB" id="FungiDB:BTJ68_02782"/>
<proteinExistence type="inferred from homology"/>
<evidence type="ECO:0000256" key="8">
    <source>
        <dbReference type="PROSITE-ProRule" id="PRU10133"/>
    </source>
</evidence>
<reference evidence="12 13" key="1">
    <citation type="journal article" date="2018" name="BMC Genomics">
        <title>Genomic evidence for intraspecific hybridization in a clonal and extremely halotolerant yeast.</title>
        <authorList>
            <person name="Gostincar C."/>
            <person name="Stajich J.E."/>
            <person name="Zupancic J."/>
            <person name="Zalar P."/>
            <person name="Gunde-Cimerman N."/>
        </authorList>
    </citation>
    <scope>NUCLEOTIDE SEQUENCE [LARGE SCALE GENOMIC DNA]</scope>
    <source>
        <strain evidence="12 13">EXF-6651</strain>
    </source>
</reference>
<dbReference type="InterPro" id="IPR016135">
    <property type="entry name" value="UBQ-conjugating_enzyme/RWD"/>
</dbReference>
<dbReference type="SMART" id="SM00212">
    <property type="entry name" value="UBCc"/>
    <property type="match status" value="1"/>
</dbReference>
<dbReference type="InterPro" id="IPR009060">
    <property type="entry name" value="UBA-like_sf"/>
</dbReference>
<comment type="similarity">
    <text evidence="9">Belongs to the ubiquitin-conjugating enzyme family.</text>
</comment>
<evidence type="ECO:0000313" key="13">
    <source>
        <dbReference type="Proteomes" id="UP000276864"/>
    </source>
</evidence>
<keyword evidence="5 9" id="KW-0067">ATP-binding</keyword>
<evidence type="ECO:0000256" key="2">
    <source>
        <dbReference type="ARBA" id="ARBA00022679"/>
    </source>
</evidence>
<dbReference type="InterPro" id="IPR023313">
    <property type="entry name" value="UBQ-conjugating_AS"/>
</dbReference>
<dbReference type="FunFam" id="3.10.110.10:FF:000037">
    <property type="entry name" value="ubiquitin-conjugating enzyme E2 27"/>
    <property type="match status" value="1"/>
</dbReference>
<feature type="compositionally biased region" description="Basic and acidic residues" evidence="10">
    <location>
        <begin position="257"/>
        <end position="274"/>
    </location>
</feature>
<dbReference type="SUPFAM" id="SSF46934">
    <property type="entry name" value="UBA-like"/>
    <property type="match status" value="1"/>
</dbReference>
<evidence type="ECO:0000256" key="3">
    <source>
        <dbReference type="ARBA" id="ARBA00022741"/>
    </source>
</evidence>
<dbReference type="Pfam" id="PF00179">
    <property type="entry name" value="UQ_con"/>
    <property type="match status" value="1"/>
</dbReference>
<evidence type="ECO:0000256" key="4">
    <source>
        <dbReference type="ARBA" id="ARBA00022786"/>
    </source>
</evidence>
<sequence>MLPTGREQSGAEAASKASNKLQRGLPRAWTNSFRFTNGLYLANVLSLARGTDLPHSSHLASTNRTAPTVTASNMAANRTRRLQKEISDILKDSHSGITVTSPSGSTEITDFTHFKGHFRGPPDTPYERGEYDIDIKITPEYPFKPPEMRFITKIWHPNVSSQTGAICLDTLGNAWSPVLTLKSALISLQSLLSSPEPKDPQDAEVASMLLTRPEEFQHVAREWAQKYAGAPVPAPGSGKTGGGGSGGDDEASLQNKKKLEDKERKRAEDRRRREAYHGYNPAMIDRFTSMGFQVEQVVSAFEYIGIDKADGEEYELEEEYIGDVTARLFGEM</sequence>
<keyword evidence="4 9" id="KW-0833">Ubl conjugation pathway</keyword>
<evidence type="ECO:0000256" key="9">
    <source>
        <dbReference type="RuleBase" id="RU362109"/>
    </source>
</evidence>
<protein>
    <recommendedName>
        <fullName evidence="6">Ubiquitin-conjugating enzyme E2 1</fullName>
        <ecNumber evidence="1">2.3.2.23</ecNumber>
    </recommendedName>
    <alternativeName>
        <fullName evidence="7">E2 ubiquitin-conjugating enzyme 1</fullName>
    </alternativeName>
</protein>
<gene>
    <name evidence="12" type="ORF">D0866_13789</name>
</gene>
<name>A0A3M6ZJX4_HORWE</name>
<dbReference type="EC" id="2.3.2.23" evidence="1"/>
<evidence type="ECO:0000313" key="12">
    <source>
        <dbReference type="EMBL" id="RMY15564.1"/>
    </source>
</evidence>
<evidence type="ECO:0000256" key="10">
    <source>
        <dbReference type="SAM" id="MobiDB-lite"/>
    </source>
</evidence>
<feature type="domain" description="UBC core" evidence="11">
    <location>
        <begin position="77"/>
        <end position="229"/>
    </location>
</feature>